<sequence length="116" mass="12839">MGQSLAFPPSQRSWSVLQMRCRVGRLTESELAEVSPAFSNLFPSDVPVSEQIWGPTYTGILESLNVQTPSDSFTKGTEFDRNILISWSGCLSGEALPQTDGREAHDSDVKDKLEIY</sequence>
<proteinExistence type="predicted"/>
<dbReference type="Proteomes" id="UP000281406">
    <property type="component" value="Unassembled WGS sequence"/>
</dbReference>
<dbReference type="AlphaFoldDB" id="A0A3N0YBL9"/>
<evidence type="ECO:0000313" key="1">
    <source>
        <dbReference type="EMBL" id="ROL43629.1"/>
    </source>
</evidence>
<keyword evidence="2" id="KW-1185">Reference proteome</keyword>
<evidence type="ECO:0000313" key="2">
    <source>
        <dbReference type="Proteomes" id="UP000281406"/>
    </source>
</evidence>
<comment type="caution">
    <text evidence="1">The sequence shown here is derived from an EMBL/GenBank/DDBJ whole genome shotgun (WGS) entry which is preliminary data.</text>
</comment>
<reference evidence="1 2" key="1">
    <citation type="submission" date="2018-10" db="EMBL/GenBank/DDBJ databases">
        <title>Genome assembly for a Yunnan-Guizhou Plateau 3E fish, Anabarilius grahami (Regan), and its evolutionary and genetic applications.</title>
        <authorList>
            <person name="Jiang W."/>
        </authorList>
    </citation>
    <scope>NUCLEOTIDE SEQUENCE [LARGE SCALE GENOMIC DNA]</scope>
    <source>
        <strain evidence="1">AG-KIZ</strain>
        <tissue evidence="1">Muscle</tissue>
    </source>
</reference>
<organism evidence="1 2">
    <name type="scientific">Anabarilius grahami</name>
    <name type="common">Kanglang fish</name>
    <name type="synonym">Barilius grahami</name>
    <dbReference type="NCBI Taxonomy" id="495550"/>
    <lineage>
        <taxon>Eukaryota</taxon>
        <taxon>Metazoa</taxon>
        <taxon>Chordata</taxon>
        <taxon>Craniata</taxon>
        <taxon>Vertebrata</taxon>
        <taxon>Euteleostomi</taxon>
        <taxon>Actinopterygii</taxon>
        <taxon>Neopterygii</taxon>
        <taxon>Teleostei</taxon>
        <taxon>Ostariophysi</taxon>
        <taxon>Cypriniformes</taxon>
        <taxon>Xenocyprididae</taxon>
        <taxon>Xenocypridinae</taxon>
        <taxon>Xenocypridinae incertae sedis</taxon>
        <taxon>Anabarilius</taxon>
    </lineage>
</organism>
<name>A0A3N0YBL9_ANAGA</name>
<gene>
    <name evidence="1" type="ORF">DPX16_13560</name>
</gene>
<protein>
    <submittedName>
        <fullName evidence="1">Uncharacterized protein</fullName>
    </submittedName>
</protein>
<dbReference type="EMBL" id="RJVU01047928">
    <property type="protein sequence ID" value="ROL43629.1"/>
    <property type="molecule type" value="Genomic_DNA"/>
</dbReference>
<accession>A0A3N0YBL9</accession>